<protein>
    <submittedName>
        <fullName evidence="1">Uncharacterized protein</fullName>
    </submittedName>
</protein>
<gene>
    <name evidence="1" type="ORF">FJV41_40415</name>
</gene>
<evidence type="ECO:0000313" key="2">
    <source>
        <dbReference type="Proteomes" id="UP000315369"/>
    </source>
</evidence>
<dbReference type="EMBL" id="VIFM01000269">
    <property type="protein sequence ID" value="TQF10240.1"/>
    <property type="molecule type" value="Genomic_DNA"/>
</dbReference>
<sequence length="203" mass="22201">MAGPYSYFFFKPDSVTILEGFSTKLSVWGVPTQSPDKLENVTDQMTFRVETGDGSIAISQPNPSVVEVTGLVSSEKHSWVIAQPKPKDSTFPPIEARAECVVDQSDLLIYAPDGNLYWVKPEMWQSAERISLDSESLSSALKPLLENEAVVANLPEPRKPATSSESPVGGRAEPITCFLLNLNSILLSYSPDMRLKAGQQDPV</sequence>
<dbReference type="AlphaFoldDB" id="A0A540WMI0"/>
<evidence type="ECO:0000313" key="1">
    <source>
        <dbReference type="EMBL" id="TQF10240.1"/>
    </source>
</evidence>
<proteinExistence type="predicted"/>
<accession>A0A540WMI0</accession>
<keyword evidence="2" id="KW-1185">Reference proteome</keyword>
<reference evidence="1 2" key="1">
    <citation type="submission" date="2019-06" db="EMBL/GenBank/DDBJ databases">
        <authorList>
            <person name="Livingstone P."/>
            <person name="Whitworth D."/>
        </authorList>
    </citation>
    <scope>NUCLEOTIDE SEQUENCE [LARGE SCALE GENOMIC DNA]</scope>
    <source>
        <strain evidence="1 2">AM401</strain>
    </source>
</reference>
<dbReference type="Proteomes" id="UP000315369">
    <property type="component" value="Unassembled WGS sequence"/>
</dbReference>
<name>A0A540WMI0_9BACT</name>
<dbReference type="RefSeq" id="WP_141647957.1">
    <property type="nucleotide sequence ID" value="NZ_VIFM01000269.1"/>
</dbReference>
<dbReference type="OrthoDB" id="5382566at2"/>
<organism evidence="1 2">
    <name type="scientific">Myxococcus llanfairpwllgwyngyllgogerychwyrndrobwllllantysiliogogogochensis</name>
    <dbReference type="NCBI Taxonomy" id="2590453"/>
    <lineage>
        <taxon>Bacteria</taxon>
        <taxon>Pseudomonadati</taxon>
        <taxon>Myxococcota</taxon>
        <taxon>Myxococcia</taxon>
        <taxon>Myxococcales</taxon>
        <taxon>Cystobacterineae</taxon>
        <taxon>Myxococcaceae</taxon>
        <taxon>Myxococcus</taxon>
    </lineage>
</organism>
<feature type="non-terminal residue" evidence="1">
    <location>
        <position position="203"/>
    </location>
</feature>
<comment type="caution">
    <text evidence="1">The sequence shown here is derived from an EMBL/GenBank/DDBJ whole genome shotgun (WGS) entry which is preliminary data.</text>
</comment>